<proteinExistence type="predicted"/>
<reference evidence="1" key="1">
    <citation type="submission" date="2019-03" db="EMBL/GenBank/DDBJ databases">
        <authorList>
            <person name="Danneels B."/>
        </authorList>
    </citation>
    <scope>NUCLEOTIDE SEQUENCE</scope>
</reference>
<evidence type="ECO:0000313" key="1">
    <source>
        <dbReference type="EMBL" id="VFR31986.1"/>
    </source>
</evidence>
<organism evidence="1">
    <name type="scientific">plant metagenome</name>
    <dbReference type="NCBI Taxonomy" id="1297885"/>
    <lineage>
        <taxon>unclassified sequences</taxon>
        <taxon>metagenomes</taxon>
        <taxon>organismal metagenomes</taxon>
    </lineage>
</organism>
<gene>
    <name evidence="1" type="ORF">ANDO1_3066</name>
    <name evidence="2" type="ORF">ANDO2_2928</name>
</gene>
<dbReference type="EMBL" id="CAADIB010000016">
    <property type="protein sequence ID" value="VFR36509.1"/>
    <property type="molecule type" value="Genomic_DNA"/>
</dbReference>
<protein>
    <submittedName>
        <fullName evidence="1">Uncharacterized protein</fullName>
    </submittedName>
</protein>
<dbReference type="EMBL" id="CAADHZ010000024">
    <property type="protein sequence ID" value="VFR31986.1"/>
    <property type="molecule type" value="Genomic_DNA"/>
</dbReference>
<accession>A0A484Q2C5</accession>
<evidence type="ECO:0000313" key="2">
    <source>
        <dbReference type="EMBL" id="VFR36509.1"/>
    </source>
</evidence>
<dbReference type="AlphaFoldDB" id="A0A484Q2C5"/>
<name>A0A484Q2C5_9ZZZZ</name>
<sequence length="260" mass="27889">MLGSGERLSVAVIVDAVDGIQSFTLLRPGLLQNLYGDQGEAAHALIKSATRTALALATSSGLAVADPGLEGFFLDEIKTTRAESAKVAARQAAALYSSLAGQVEQSSGTDEPGSSDGASTRFGKEVERLVAQRRIELTRYFWQSAIPVSGGHPIRFTFLSEHAAIQTSVFRGGQISQGSATSRLRMWELMTVMEQSGRRGALIVRKPDPEKEALGAKAMQNLDRWLNQLFEEGDRHQIRVIPVASTEAAATTLEAFAGTD</sequence>